<keyword evidence="11 13" id="KW-0472">Membrane</keyword>
<keyword evidence="5 12" id="KW-0138">CF(0)</keyword>
<dbReference type="EMBL" id="KX035206">
    <property type="protein sequence ID" value="AOY39788.1"/>
    <property type="molecule type" value="Genomic_DNA"/>
</dbReference>
<evidence type="ECO:0000256" key="12">
    <source>
        <dbReference type="RuleBase" id="RU003661"/>
    </source>
</evidence>
<name>A0A343A5G0_9CUCU</name>
<dbReference type="Pfam" id="PF00895">
    <property type="entry name" value="ATP-synt_8"/>
    <property type="match status" value="1"/>
</dbReference>
<keyword evidence="10 12" id="KW-0496">Mitochondrion</keyword>
<dbReference type="GO" id="GO:0045259">
    <property type="term" value="C:proton-transporting ATP synthase complex"/>
    <property type="evidence" value="ECO:0007669"/>
    <property type="project" value="UniProtKB-KW"/>
</dbReference>
<evidence type="ECO:0000256" key="8">
    <source>
        <dbReference type="ARBA" id="ARBA00022989"/>
    </source>
</evidence>
<dbReference type="GO" id="GO:0015078">
    <property type="term" value="F:proton transmembrane transporter activity"/>
    <property type="evidence" value="ECO:0007669"/>
    <property type="project" value="InterPro"/>
</dbReference>
<evidence type="ECO:0000256" key="2">
    <source>
        <dbReference type="ARBA" id="ARBA00008892"/>
    </source>
</evidence>
<keyword evidence="6 12" id="KW-0812">Transmembrane</keyword>
<evidence type="ECO:0000256" key="6">
    <source>
        <dbReference type="ARBA" id="ARBA00022692"/>
    </source>
</evidence>
<dbReference type="GO" id="GO:0031966">
    <property type="term" value="C:mitochondrial membrane"/>
    <property type="evidence" value="ECO:0007669"/>
    <property type="project" value="UniProtKB-SubCell"/>
</dbReference>
<evidence type="ECO:0000256" key="3">
    <source>
        <dbReference type="ARBA" id="ARBA00011291"/>
    </source>
</evidence>
<dbReference type="InterPro" id="IPR001421">
    <property type="entry name" value="ATP8_metazoa"/>
</dbReference>
<comment type="similarity">
    <text evidence="2 12">Belongs to the ATPase protein 8 family.</text>
</comment>
<accession>A0A343A5G0</accession>
<feature type="transmembrane region" description="Helical" evidence="13">
    <location>
        <begin position="12"/>
        <end position="31"/>
    </location>
</feature>
<geneLocation type="mitochondrion" evidence="14"/>
<evidence type="ECO:0000313" key="14">
    <source>
        <dbReference type="EMBL" id="AOY39788.1"/>
    </source>
</evidence>
<organism evidence="14">
    <name type="scientific">Hylastes ater</name>
    <dbReference type="NCBI Taxonomy" id="512079"/>
    <lineage>
        <taxon>Eukaryota</taxon>
        <taxon>Metazoa</taxon>
        <taxon>Ecdysozoa</taxon>
        <taxon>Arthropoda</taxon>
        <taxon>Hexapoda</taxon>
        <taxon>Insecta</taxon>
        <taxon>Pterygota</taxon>
        <taxon>Neoptera</taxon>
        <taxon>Endopterygota</taxon>
        <taxon>Coleoptera</taxon>
        <taxon>Polyphaga</taxon>
        <taxon>Cucujiformia</taxon>
        <taxon>Curculionidae</taxon>
        <taxon>Scolytinae</taxon>
        <taxon>Hylastes</taxon>
    </lineage>
</organism>
<reference evidence="14" key="1">
    <citation type="submission" date="2016-04" db="EMBL/GenBank/DDBJ databases">
        <title>Mitochondria of Scolytid beetles.</title>
        <authorList>
            <person name="Miller K."/>
            <person name="Linard B."/>
            <person name="Vogler A.P."/>
        </authorList>
    </citation>
    <scope>NUCLEOTIDE SEQUENCE</scope>
</reference>
<evidence type="ECO:0000256" key="1">
    <source>
        <dbReference type="ARBA" id="ARBA00004304"/>
    </source>
</evidence>
<protein>
    <recommendedName>
        <fullName evidence="12">ATP synthase complex subunit 8</fullName>
    </recommendedName>
</protein>
<proteinExistence type="inferred from homology"/>
<evidence type="ECO:0000256" key="4">
    <source>
        <dbReference type="ARBA" id="ARBA00022448"/>
    </source>
</evidence>
<comment type="subunit">
    <text evidence="3">F-type ATPases have 2 components, CF(1) - the catalytic core - and CF(0) - the membrane proton channel.</text>
</comment>
<keyword evidence="8 13" id="KW-1133">Transmembrane helix</keyword>
<evidence type="ECO:0000256" key="5">
    <source>
        <dbReference type="ARBA" id="ARBA00022547"/>
    </source>
</evidence>
<keyword evidence="7 12" id="KW-0375">Hydrogen ion transport</keyword>
<dbReference type="AlphaFoldDB" id="A0A343A5G0"/>
<evidence type="ECO:0000256" key="10">
    <source>
        <dbReference type="ARBA" id="ARBA00023128"/>
    </source>
</evidence>
<dbReference type="GO" id="GO:0015986">
    <property type="term" value="P:proton motive force-driven ATP synthesis"/>
    <property type="evidence" value="ECO:0007669"/>
    <property type="project" value="InterPro"/>
</dbReference>
<gene>
    <name evidence="14" type="primary">atp8</name>
</gene>
<evidence type="ECO:0000256" key="9">
    <source>
        <dbReference type="ARBA" id="ARBA00023065"/>
    </source>
</evidence>
<keyword evidence="9 12" id="KW-0406">Ion transport</keyword>
<evidence type="ECO:0000256" key="13">
    <source>
        <dbReference type="SAM" id="Phobius"/>
    </source>
</evidence>
<comment type="subcellular location">
    <subcellularLocation>
        <location evidence="1 12">Mitochondrion membrane</location>
        <topology evidence="1 12">Single-pass membrane protein</topology>
    </subcellularLocation>
</comment>
<evidence type="ECO:0000256" key="7">
    <source>
        <dbReference type="ARBA" id="ARBA00022781"/>
    </source>
</evidence>
<sequence length="53" mass="6720">MPQMSPMSWLTLFFYFNFLFIIMMIINYYSFMYTPHYLNSKIFTSINKKNWKW</sequence>
<evidence type="ECO:0000256" key="11">
    <source>
        <dbReference type="ARBA" id="ARBA00023136"/>
    </source>
</evidence>
<keyword evidence="4 12" id="KW-0813">Transport</keyword>